<dbReference type="CDD" id="cd13643">
    <property type="entry name" value="PBP2_BCP_2"/>
    <property type="match status" value="1"/>
</dbReference>
<dbReference type="SUPFAM" id="SSF53850">
    <property type="entry name" value="Periplasmic binding protein-like II"/>
    <property type="match status" value="1"/>
</dbReference>
<accession>A4CE17</accession>
<feature type="signal peptide" evidence="1">
    <location>
        <begin position="1"/>
        <end position="25"/>
    </location>
</feature>
<reference evidence="3 4" key="1">
    <citation type="submission" date="2006-02" db="EMBL/GenBank/DDBJ databases">
        <authorList>
            <person name="Moran M.A."/>
            <person name="Kjelleberg S."/>
            <person name="Egan S."/>
            <person name="Saunders N."/>
            <person name="Thomas T."/>
            <person name="Ferriera S."/>
            <person name="Johnson J."/>
            <person name="Kravitz S."/>
            <person name="Halpern A."/>
            <person name="Remington K."/>
            <person name="Beeson K."/>
            <person name="Tran B."/>
            <person name="Rogers Y.-H."/>
            <person name="Friedman R."/>
            <person name="Venter J.C."/>
        </authorList>
    </citation>
    <scope>NUCLEOTIDE SEQUENCE [LARGE SCALE GENOMIC DNA]</scope>
    <source>
        <strain evidence="3 4">D2</strain>
    </source>
</reference>
<sequence length="327" mass="37453">MKRVYSVLSALLFYAFIFFSQQSVAGQIIQAQKPVVVIAVNEWASQRVLSQAVGTLIKQLGYPVEYQDISVEDQWGALRQGIVHIQVEVWQSSVTDVLVKGLAKRWFEDLGNHDAIGREEWWVPEYVLELCPQLPDWQALNQCASLFASENNPKQGLFFTGPWNARHAELIRALNLDFRIKRLSSAMPLWQKLNYAVENKKPIVLLNWTPNWTDLYVKGQFIKFPQYEPECELNPNWGINNNMTHDCGSPEVSQIKKIAWPGLEQTSPCAYQLLKNIQFSHEMIAKASALKEVEQYSEAQAAQLWLSYYHQQVVTWLPVGCTATSSY</sequence>
<dbReference type="Pfam" id="PF04069">
    <property type="entry name" value="OpuAC"/>
    <property type="match status" value="1"/>
</dbReference>
<dbReference type="Proteomes" id="UP000006201">
    <property type="component" value="Unassembled WGS sequence"/>
</dbReference>
<dbReference type="Gene3D" id="3.10.105.10">
    <property type="entry name" value="Dipeptide-binding Protein, Domain 3"/>
    <property type="match status" value="2"/>
</dbReference>
<evidence type="ECO:0000313" key="4">
    <source>
        <dbReference type="Proteomes" id="UP000006201"/>
    </source>
</evidence>
<evidence type="ECO:0000256" key="1">
    <source>
        <dbReference type="SAM" id="SignalP"/>
    </source>
</evidence>
<dbReference type="eggNOG" id="COG2113">
    <property type="taxonomic scope" value="Bacteria"/>
</dbReference>
<dbReference type="GO" id="GO:0043190">
    <property type="term" value="C:ATP-binding cassette (ABC) transporter complex"/>
    <property type="evidence" value="ECO:0007669"/>
    <property type="project" value="InterPro"/>
</dbReference>
<dbReference type="InterPro" id="IPR007210">
    <property type="entry name" value="ABC_Gly_betaine_transp_sub-bd"/>
</dbReference>
<dbReference type="RefSeq" id="WP_009839072.1">
    <property type="nucleotide sequence ID" value="NZ_AAOH01000007.1"/>
</dbReference>
<keyword evidence="4" id="KW-1185">Reference proteome</keyword>
<dbReference type="HOGENOM" id="CLU_072064_0_0_6"/>
<comment type="caution">
    <text evidence="3">The sequence shown here is derived from an EMBL/GenBank/DDBJ whole genome shotgun (WGS) entry which is preliminary data.</text>
</comment>
<organism evidence="3 4">
    <name type="scientific">Pseudoalteromonas tunicata D2</name>
    <dbReference type="NCBI Taxonomy" id="87626"/>
    <lineage>
        <taxon>Bacteria</taxon>
        <taxon>Pseudomonadati</taxon>
        <taxon>Pseudomonadota</taxon>
        <taxon>Gammaproteobacteria</taxon>
        <taxon>Alteromonadales</taxon>
        <taxon>Pseudoalteromonadaceae</taxon>
        <taxon>Pseudoalteromonas</taxon>
    </lineage>
</organism>
<feature type="chain" id="PRO_5002666013" evidence="1">
    <location>
        <begin position="26"/>
        <end position="327"/>
    </location>
</feature>
<dbReference type="AlphaFoldDB" id="A4CE17"/>
<dbReference type="EMBL" id="AAOH01000007">
    <property type="protein sequence ID" value="EAR27209.1"/>
    <property type="molecule type" value="Genomic_DNA"/>
</dbReference>
<name>A4CE17_9GAMM</name>
<gene>
    <name evidence="3" type="ORF">PTD2_06045</name>
</gene>
<evidence type="ECO:0000259" key="2">
    <source>
        <dbReference type="Pfam" id="PF04069"/>
    </source>
</evidence>
<dbReference type="OrthoDB" id="7805658at2"/>
<dbReference type="GO" id="GO:0022857">
    <property type="term" value="F:transmembrane transporter activity"/>
    <property type="evidence" value="ECO:0007669"/>
    <property type="project" value="InterPro"/>
</dbReference>
<proteinExistence type="predicted"/>
<evidence type="ECO:0000313" key="3">
    <source>
        <dbReference type="EMBL" id="EAR27209.1"/>
    </source>
</evidence>
<dbReference type="STRING" id="87626.PTD2_06045"/>
<feature type="domain" description="ABC-type glycine betaine transport system substrate-binding" evidence="2">
    <location>
        <begin position="36"/>
        <end position="307"/>
    </location>
</feature>
<keyword evidence="1" id="KW-0732">Signal</keyword>
<dbReference type="Gene3D" id="3.40.190.100">
    <property type="entry name" value="Glycine betaine-binding periplasmic protein, domain 2"/>
    <property type="match status" value="1"/>
</dbReference>
<protein>
    <submittedName>
        <fullName evidence="3">Putative ABC transporter, substrate-binding protein</fullName>
    </submittedName>
</protein>